<dbReference type="GO" id="GO:0015628">
    <property type="term" value="P:protein secretion by the type II secretion system"/>
    <property type="evidence" value="ECO:0007669"/>
    <property type="project" value="TreeGrafter"/>
</dbReference>
<evidence type="ECO:0000313" key="13">
    <source>
        <dbReference type="Proteomes" id="UP000194798"/>
    </source>
</evidence>
<organism evidence="12 13">
    <name type="scientific">Thioflexithrix psekupsensis</name>
    <dbReference type="NCBI Taxonomy" id="1570016"/>
    <lineage>
        <taxon>Bacteria</taxon>
        <taxon>Pseudomonadati</taxon>
        <taxon>Pseudomonadota</taxon>
        <taxon>Gammaproteobacteria</taxon>
        <taxon>Thiotrichales</taxon>
        <taxon>Thioflexithrix</taxon>
    </lineage>
</organism>
<dbReference type="PANTHER" id="PTHR30012:SF7">
    <property type="entry name" value="PROTEIN TRANSPORT PROTEIN HOFC HOMOLOG"/>
    <property type="match status" value="1"/>
</dbReference>
<evidence type="ECO:0000256" key="1">
    <source>
        <dbReference type="ARBA" id="ARBA00004429"/>
    </source>
</evidence>
<dbReference type="GO" id="GO:0005886">
    <property type="term" value="C:plasma membrane"/>
    <property type="evidence" value="ECO:0007669"/>
    <property type="project" value="UniProtKB-SubCell"/>
</dbReference>
<dbReference type="Proteomes" id="UP000194798">
    <property type="component" value="Unassembled WGS sequence"/>
</dbReference>
<evidence type="ECO:0000259" key="11">
    <source>
        <dbReference type="Pfam" id="PF00482"/>
    </source>
</evidence>
<evidence type="ECO:0000256" key="10">
    <source>
        <dbReference type="SAM" id="Phobius"/>
    </source>
</evidence>
<feature type="transmembrane region" description="Helical" evidence="10">
    <location>
        <begin position="372"/>
        <end position="392"/>
    </location>
</feature>
<evidence type="ECO:0000256" key="4">
    <source>
        <dbReference type="ARBA" id="ARBA00022475"/>
    </source>
</evidence>
<evidence type="ECO:0000313" key="12">
    <source>
        <dbReference type="EMBL" id="OUD12677.1"/>
    </source>
</evidence>
<dbReference type="EMBL" id="MSLT01000023">
    <property type="protein sequence ID" value="OUD12677.1"/>
    <property type="molecule type" value="Genomic_DNA"/>
</dbReference>
<comment type="subcellular location">
    <subcellularLocation>
        <location evidence="1 9">Cell inner membrane</location>
        <topology evidence="1 9">Multi-pass membrane protein</topology>
    </subcellularLocation>
</comment>
<evidence type="ECO:0000256" key="9">
    <source>
        <dbReference type="RuleBase" id="RU003923"/>
    </source>
</evidence>
<accession>A0A251X6W9</accession>
<dbReference type="OrthoDB" id="9805682at2"/>
<name>A0A251X6W9_9GAMM</name>
<keyword evidence="6 9" id="KW-0812">Transmembrane</keyword>
<evidence type="ECO:0000256" key="5">
    <source>
        <dbReference type="ARBA" id="ARBA00022519"/>
    </source>
</evidence>
<feature type="transmembrane region" description="Helical" evidence="10">
    <location>
        <begin position="164"/>
        <end position="186"/>
    </location>
</feature>
<dbReference type="InterPro" id="IPR001992">
    <property type="entry name" value="T2SS_GspF/T4SS_PilC_CS"/>
</dbReference>
<keyword evidence="5" id="KW-0997">Cell inner membrane</keyword>
<evidence type="ECO:0000256" key="7">
    <source>
        <dbReference type="ARBA" id="ARBA00022989"/>
    </source>
</evidence>
<dbReference type="InterPro" id="IPR042094">
    <property type="entry name" value="T2SS_GspF_sf"/>
</dbReference>
<protein>
    <submittedName>
        <fullName evidence="12">Type II secretion system protein F</fullName>
    </submittedName>
</protein>
<evidence type="ECO:0000256" key="2">
    <source>
        <dbReference type="ARBA" id="ARBA00005745"/>
    </source>
</evidence>
<keyword evidence="4" id="KW-1003">Cell membrane</keyword>
<evidence type="ECO:0000256" key="6">
    <source>
        <dbReference type="ARBA" id="ARBA00022692"/>
    </source>
</evidence>
<dbReference type="FunFam" id="1.20.81.30:FF:000001">
    <property type="entry name" value="Type II secretion system protein F"/>
    <property type="match status" value="2"/>
</dbReference>
<gene>
    <name evidence="12" type="ORF">TPSD3_15295</name>
</gene>
<dbReference type="AlphaFoldDB" id="A0A251X6W9"/>
<keyword evidence="13" id="KW-1185">Reference proteome</keyword>
<comment type="similarity">
    <text evidence="2 9">Belongs to the GSP F family.</text>
</comment>
<keyword evidence="3 9" id="KW-0813">Transport</keyword>
<evidence type="ECO:0000256" key="3">
    <source>
        <dbReference type="ARBA" id="ARBA00022448"/>
    </source>
</evidence>
<dbReference type="InterPro" id="IPR018076">
    <property type="entry name" value="T2SS_GspF_dom"/>
</dbReference>
<feature type="domain" description="Type II secretion system protein GspF" evidence="11">
    <location>
        <begin position="268"/>
        <end position="390"/>
    </location>
</feature>
<dbReference type="InterPro" id="IPR003004">
    <property type="entry name" value="GspF/PilC"/>
</dbReference>
<dbReference type="Pfam" id="PF00482">
    <property type="entry name" value="T2SSF"/>
    <property type="match status" value="2"/>
</dbReference>
<proteinExistence type="inferred from homology"/>
<keyword evidence="7 10" id="KW-1133">Transmembrane helix</keyword>
<feature type="domain" description="Type II secretion system protein GspF" evidence="11">
    <location>
        <begin position="64"/>
        <end position="187"/>
    </location>
</feature>
<dbReference type="PRINTS" id="PR00812">
    <property type="entry name" value="BCTERIALGSPF"/>
</dbReference>
<keyword evidence="8 10" id="KW-0472">Membrane</keyword>
<dbReference type="PANTHER" id="PTHR30012">
    <property type="entry name" value="GENERAL SECRETION PATHWAY PROTEIN"/>
    <property type="match status" value="1"/>
</dbReference>
<reference evidence="12 13" key="1">
    <citation type="submission" date="2016-12" db="EMBL/GenBank/DDBJ databases">
        <title>Thioflexothrix psekupsii D3 genome sequencing and assembly.</title>
        <authorList>
            <person name="Fomenkov A."/>
            <person name="Vincze T."/>
            <person name="Grabovich M."/>
            <person name="Anton B.P."/>
            <person name="Dubinina G."/>
            <person name="Orlova M."/>
            <person name="Belousova E."/>
            <person name="Roberts R.J."/>
        </authorList>
    </citation>
    <scope>NUCLEOTIDE SEQUENCE [LARGE SCALE GENOMIC DNA]</scope>
    <source>
        <strain evidence="12">D3</strain>
    </source>
</reference>
<dbReference type="Gene3D" id="1.20.81.30">
    <property type="entry name" value="Type II secretion system (T2SS), domain F"/>
    <property type="match status" value="2"/>
</dbReference>
<evidence type="ECO:0000256" key="8">
    <source>
        <dbReference type="ARBA" id="ARBA00023136"/>
    </source>
</evidence>
<feature type="transmembrane region" description="Helical" evidence="10">
    <location>
        <begin position="206"/>
        <end position="232"/>
    </location>
</feature>
<sequence>MFVWEGKDKQGKKVKGELTGTSEALVKAALRRQGVIPSKVRKKSKPLLGGAGGKPITATDISTFARQMTTMMESGVPLIQSFEIVGQGHDNPSMQKLILEIKSDIEAGGTFADALRRHPQYFDTLFCNLVEAGEQAGILESLLNKVATYKEKTESMKKKIKKALTYPIAVLVVAFVITAILMIFVVPVFADLFTGFGADLPGPTKFVVAVSNLFVGYWYIIFGSVIAFVFAFKEANKRSIAFNHAMQRFSLKIPVVGDILSKSSVARFARTLSTMFAAGTPLVEAMESVAGATGHIVYSEAVLKVRDQIATGSALASSMRDTGVWPNMVIQMVQIGEESGAIDKMLGKVADFYEEEVDGLIDALSSLMEPMIMAFLGVVIGGLVVAMYLPIFKMGQVI</sequence>
<dbReference type="PROSITE" id="PS00874">
    <property type="entry name" value="T2SP_F"/>
    <property type="match status" value="1"/>
</dbReference>
<comment type="caution">
    <text evidence="12">The sequence shown here is derived from an EMBL/GenBank/DDBJ whole genome shotgun (WGS) entry which is preliminary data.</text>
</comment>